<feature type="signal peptide" evidence="1">
    <location>
        <begin position="1"/>
        <end position="18"/>
    </location>
</feature>
<feature type="chain" id="PRO_5025501549" evidence="1">
    <location>
        <begin position="19"/>
        <end position="324"/>
    </location>
</feature>
<evidence type="ECO:0000256" key="1">
    <source>
        <dbReference type="SAM" id="SignalP"/>
    </source>
</evidence>
<evidence type="ECO:0000313" key="3">
    <source>
        <dbReference type="Proteomes" id="UP000799302"/>
    </source>
</evidence>
<evidence type="ECO:0000313" key="2">
    <source>
        <dbReference type="EMBL" id="KAF2671708.1"/>
    </source>
</evidence>
<dbReference type="Proteomes" id="UP000799302">
    <property type="component" value="Unassembled WGS sequence"/>
</dbReference>
<name>A0A6A6UKW3_9PEZI</name>
<keyword evidence="1" id="KW-0732">Signal</keyword>
<dbReference type="AlphaFoldDB" id="A0A6A6UKW3"/>
<keyword evidence="3" id="KW-1185">Reference proteome</keyword>
<reference evidence="2" key="1">
    <citation type="journal article" date="2020" name="Stud. Mycol.">
        <title>101 Dothideomycetes genomes: a test case for predicting lifestyles and emergence of pathogens.</title>
        <authorList>
            <person name="Haridas S."/>
            <person name="Albert R."/>
            <person name="Binder M."/>
            <person name="Bloem J."/>
            <person name="Labutti K."/>
            <person name="Salamov A."/>
            <person name="Andreopoulos B."/>
            <person name="Baker S."/>
            <person name="Barry K."/>
            <person name="Bills G."/>
            <person name="Bluhm B."/>
            <person name="Cannon C."/>
            <person name="Castanera R."/>
            <person name="Culley D."/>
            <person name="Daum C."/>
            <person name="Ezra D."/>
            <person name="Gonzalez J."/>
            <person name="Henrissat B."/>
            <person name="Kuo A."/>
            <person name="Liang C."/>
            <person name="Lipzen A."/>
            <person name="Lutzoni F."/>
            <person name="Magnuson J."/>
            <person name="Mondo S."/>
            <person name="Nolan M."/>
            <person name="Ohm R."/>
            <person name="Pangilinan J."/>
            <person name="Park H.-J."/>
            <person name="Ramirez L."/>
            <person name="Alfaro M."/>
            <person name="Sun H."/>
            <person name="Tritt A."/>
            <person name="Yoshinaga Y."/>
            <person name="Zwiers L.-H."/>
            <person name="Turgeon B."/>
            <person name="Goodwin S."/>
            <person name="Spatafora J."/>
            <person name="Crous P."/>
            <person name="Grigoriev I."/>
        </authorList>
    </citation>
    <scope>NUCLEOTIDE SEQUENCE</scope>
    <source>
        <strain evidence="2">CBS 115976</strain>
    </source>
</reference>
<gene>
    <name evidence="2" type="ORF">BT63DRAFT_476578</name>
</gene>
<accession>A0A6A6UKW3</accession>
<organism evidence="2 3">
    <name type="scientific">Microthyrium microscopicum</name>
    <dbReference type="NCBI Taxonomy" id="703497"/>
    <lineage>
        <taxon>Eukaryota</taxon>
        <taxon>Fungi</taxon>
        <taxon>Dikarya</taxon>
        <taxon>Ascomycota</taxon>
        <taxon>Pezizomycotina</taxon>
        <taxon>Dothideomycetes</taxon>
        <taxon>Dothideomycetes incertae sedis</taxon>
        <taxon>Microthyriales</taxon>
        <taxon>Microthyriaceae</taxon>
        <taxon>Microthyrium</taxon>
    </lineage>
</organism>
<proteinExistence type="predicted"/>
<protein>
    <submittedName>
        <fullName evidence="2">Uncharacterized protein</fullName>
    </submittedName>
</protein>
<dbReference type="EMBL" id="MU004232">
    <property type="protein sequence ID" value="KAF2671708.1"/>
    <property type="molecule type" value="Genomic_DNA"/>
</dbReference>
<sequence length="324" mass="36940">MKVLLVTIILSLITLSSSLTLSTSQQHPNQPRQPGRNILEAKHYEHEPQLKTSCHNDQKGVRKREEYIYHSQIEDELKAHEALSKYYPRLLHSCWQWADPKNPQLSHEPKFFPSLVKIINKTKTTILGALRDTWTPQPCRTFWWGNKEDPSIPACYSDELFGNRQSHMDKDGFSADIRPTSENIANINKTERVKSMRKALEDMAKLYLDAMSTCQVLAKTPLNPSTTDSKLPGLLPGIVVGLNDFKGDLLASMAYLEKYNYLLPANGTDGLVAGFMSNEELNAVKECRSEYPRPSNGRQHVCQFPVREGWQVDEERWLDKKGLA</sequence>